<dbReference type="InterPro" id="IPR007627">
    <property type="entry name" value="RNA_pol_sigma70_r2"/>
</dbReference>
<evidence type="ECO:0000259" key="6">
    <source>
        <dbReference type="Pfam" id="PF08281"/>
    </source>
</evidence>
<dbReference type="PANTHER" id="PTHR43133">
    <property type="entry name" value="RNA POLYMERASE ECF-TYPE SIGMA FACTO"/>
    <property type="match status" value="1"/>
</dbReference>
<sequence>MNSRNLNEFVFNAFQSGDERAFEYIFDAYYGQVVGFCAQFVYDDAESVAQDTFVRLWASRSKVEKPQGIRSFLFTIARSECLNVLRRKTVASKYQDHLLWEKEASLNRETLKSFDFNSVEFAELEDLFMKAVETLPERCRQVFVMSRMEGMKNREIAEELGLTTKAVEANITRALKHMREHLSDYVMVLVLMAAHYK</sequence>
<keyword evidence="4" id="KW-0804">Transcription</keyword>
<protein>
    <submittedName>
        <fullName evidence="7">DNA-directed RNA polymerase sigma-70 factor</fullName>
    </submittedName>
</protein>
<dbReference type="CDD" id="cd06171">
    <property type="entry name" value="Sigma70_r4"/>
    <property type="match status" value="1"/>
</dbReference>
<dbReference type="InterPro" id="IPR014327">
    <property type="entry name" value="RNA_pol_sigma70_bacteroid"/>
</dbReference>
<evidence type="ECO:0000313" key="8">
    <source>
        <dbReference type="Proteomes" id="UP001348817"/>
    </source>
</evidence>
<dbReference type="InterPro" id="IPR013324">
    <property type="entry name" value="RNA_pol_sigma_r3/r4-like"/>
</dbReference>
<dbReference type="KEGG" id="fax:FUAX_31330"/>
<dbReference type="GO" id="GO:0016987">
    <property type="term" value="F:sigma factor activity"/>
    <property type="evidence" value="ECO:0007669"/>
    <property type="project" value="UniProtKB-KW"/>
</dbReference>
<dbReference type="GO" id="GO:0003677">
    <property type="term" value="F:DNA binding"/>
    <property type="evidence" value="ECO:0007669"/>
    <property type="project" value="InterPro"/>
</dbReference>
<feature type="domain" description="RNA polymerase sigma-70 region 2" evidence="5">
    <location>
        <begin position="26"/>
        <end position="88"/>
    </location>
</feature>
<keyword evidence="2" id="KW-0805">Transcription regulation</keyword>
<dbReference type="GO" id="GO:0006352">
    <property type="term" value="P:DNA-templated transcription initiation"/>
    <property type="evidence" value="ECO:0007669"/>
    <property type="project" value="InterPro"/>
</dbReference>
<dbReference type="PANTHER" id="PTHR43133:SF46">
    <property type="entry name" value="RNA POLYMERASE SIGMA-70 FACTOR ECF SUBFAMILY"/>
    <property type="match status" value="1"/>
</dbReference>
<dbReference type="RefSeq" id="WP_338392239.1">
    <property type="nucleotide sequence ID" value="NZ_AP025314.1"/>
</dbReference>
<evidence type="ECO:0000256" key="1">
    <source>
        <dbReference type="ARBA" id="ARBA00010641"/>
    </source>
</evidence>
<accession>A0AAU9CEY8</accession>
<comment type="similarity">
    <text evidence="1">Belongs to the sigma-70 factor family. ECF subfamily.</text>
</comment>
<dbReference type="SUPFAM" id="SSF88659">
    <property type="entry name" value="Sigma3 and sigma4 domains of RNA polymerase sigma factors"/>
    <property type="match status" value="1"/>
</dbReference>
<dbReference type="EMBL" id="AP025314">
    <property type="protein sequence ID" value="BDD10701.1"/>
    <property type="molecule type" value="Genomic_DNA"/>
</dbReference>
<proteinExistence type="inferred from homology"/>
<evidence type="ECO:0000313" key="7">
    <source>
        <dbReference type="EMBL" id="BDD10701.1"/>
    </source>
</evidence>
<dbReference type="InterPro" id="IPR013325">
    <property type="entry name" value="RNA_pol_sigma_r2"/>
</dbReference>
<dbReference type="InterPro" id="IPR014284">
    <property type="entry name" value="RNA_pol_sigma-70_dom"/>
</dbReference>
<gene>
    <name evidence="7" type="ORF">FUAX_31330</name>
</gene>
<dbReference type="InterPro" id="IPR036388">
    <property type="entry name" value="WH-like_DNA-bd_sf"/>
</dbReference>
<dbReference type="Gene3D" id="1.10.1740.10">
    <property type="match status" value="1"/>
</dbReference>
<evidence type="ECO:0000256" key="4">
    <source>
        <dbReference type="ARBA" id="ARBA00023163"/>
    </source>
</evidence>
<feature type="domain" description="RNA polymerase sigma factor 70 region 4 type 2" evidence="6">
    <location>
        <begin position="127"/>
        <end position="178"/>
    </location>
</feature>
<dbReference type="SUPFAM" id="SSF88946">
    <property type="entry name" value="Sigma2 domain of RNA polymerase sigma factors"/>
    <property type="match status" value="1"/>
</dbReference>
<evidence type="ECO:0000256" key="3">
    <source>
        <dbReference type="ARBA" id="ARBA00023082"/>
    </source>
</evidence>
<dbReference type="AlphaFoldDB" id="A0AAU9CEY8"/>
<evidence type="ECO:0000256" key="2">
    <source>
        <dbReference type="ARBA" id="ARBA00023015"/>
    </source>
</evidence>
<dbReference type="InterPro" id="IPR013249">
    <property type="entry name" value="RNA_pol_sigma70_r4_t2"/>
</dbReference>
<dbReference type="Proteomes" id="UP001348817">
    <property type="component" value="Chromosome"/>
</dbReference>
<dbReference type="Gene3D" id="1.10.10.10">
    <property type="entry name" value="Winged helix-like DNA-binding domain superfamily/Winged helix DNA-binding domain"/>
    <property type="match status" value="1"/>
</dbReference>
<keyword evidence="8" id="KW-1185">Reference proteome</keyword>
<dbReference type="NCBIfam" id="TIGR02985">
    <property type="entry name" value="Sig70_bacteroi1"/>
    <property type="match status" value="1"/>
</dbReference>
<name>A0AAU9CEY8_9BACT</name>
<reference evidence="7 8" key="1">
    <citation type="submission" date="2021-12" db="EMBL/GenBank/DDBJ databases">
        <title>Genome sequencing of bacteria with rrn-lacking chromosome and rrn-plasmid.</title>
        <authorList>
            <person name="Anda M."/>
            <person name="Iwasaki W."/>
        </authorList>
    </citation>
    <scope>NUCLEOTIDE SEQUENCE [LARGE SCALE GENOMIC DNA]</scope>
    <source>
        <strain evidence="7 8">DSM 100852</strain>
    </source>
</reference>
<dbReference type="NCBIfam" id="TIGR02937">
    <property type="entry name" value="sigma70-ECF"/>
    <property type="match status" value="1"/>
</dbReference>
<keyword evidence="7" id="KW-0240">DNA-directed RNA polymerase</keyword>
<dbReference type="Pfam" id="PF08281">
    <property type="entry name" value="Sigma70_r4_2"/>
    <property type="match status" value="1"/>
</dbReference>
<keyword evidence="3" id="KW-0731">Sigma factor</keyword>
<organism evidence="7 8">
    <name type="scientific">Fulvitalea axinellae</name>
    <dbReference type="NCBI Taxonomy" id="1182444"/>
    <lineage>
        <taxon>Bacteria</taxon>
        <taxon>Pseudomonadati</taxon>
        <taxon>Bacteroidota</taxon>
        <taxon>Cytophagia</taxon>
        <taxon>Cytophagales</taxon>
        <taxon>Persicobacteraceae</taxon>
        <taxon>Fulvitalea</taxon>
    </lineage>
</organism>
<dbReference type="Pfam" id="PF04542">
    <property type="entry name" value="Sigma70_r2"/>
    <property type="match status" value="1"/>
</dbReference>
<dbReference type="InterPro" id="IPR039425">
    <property type="entry name" value="RNA_pol_sigma-70-like"/>
</dbReference>
<dbReference type="GO" id="GO:0000428">
    <property type="term" value="C:DNA-directed RNA polymerase complex"/>
    <property type="evidence" value="ECO:0007669"/>
    <property type="project" value="UniProtKB-KW"/>
</dbReference>
<evidence type="ECO:0000259" key="5">
    <source>
        <dbReference type="Pfam" id="PF04542"/>
    </source>
</evidence>